<dbReference type="Gene3D" id="1.10.530.10">
    <property type="match status" value="1"/>
</dbReference>
<feature type="chain" id="PRO_5040846860" evidence="4">
    <location>
        <begin position="28"/>
        <end position="733"/>
    </location>
</feature>
<dbReference type="CDD" id="cd13401">
    <property type="entry name" value="Slt70-like"/>
    <property type="match status" value="1"/>
</dbReference>
<comment type="similarity">
    <text evidence="1">Belongs to the transglycosylase Slt family.</text>
</comment>
<dbReference type="Pfam" id="PF01464">
    <property type="entry name" value="SLT"/>
    <property type="match status" value="1"/>
</dbReference>
<dbReference type="Proteomes" id="UP001139353">
    <property type="component" value="Unassembled WGS sequence"/>
</dbReference>
<dbReference type="InterPro" id="IPR037061">
    <property type="entry name" value="Lytic_TGlycoase_superhlx_L_sf"/>
</dbReference>
<keyword evidence="8" id="KW-1185">Reference proteome</keyword>
<dbReference type="SUPFAM" id="SSF53955">
    <property type="entry name" value="Lysozyme-like"/>
    <property type="match status" value="1"/>
</dbReference>
<dbReference type="PANTHER" id="PTHR37423">
    <property type="entry name" value="SOLUBLE LYTIC MUREIN TRANSGLYCOSYLASE-RELATED"/>
    <property type="match status" value="1"/>
</dbReference>
<feature type="domain" description="Lytic transglycosylase superhelical linker" evidence="6">
    <location>
        <begin position="488"/>
        <end position="546"/>
    </location>
</feature>
<evidence type="ECO:0000259" key="6">
    <source>
        <dbReference type="Pfam" id="PF14718"/>
    </source>
</evidence>
<dbReference type="GO" id="GO:0042597">
    <property type="term" value="C:periplasmic space"/>
    <property type="evidence" value="ECO:0007669"/>
    <property type="project" value="InterPro"/>
</dbReference>
<feature type="domain" description="Transglycosylase SLT" evidence="5">
    <location>
        <begin position="565"/>
        <end position="667"/>
    </location>
</feature>
<accession>A0A9X2C1Y1</accession>
<evidence type="ECO:0000256" key="4">
    <source>
        <dbReference type="SAM" id="SignalP"/>
    </source>
</evidence>
<dbReference type="Gene3D" id="1.10.1240.20">
    <property type="entry name" value="Lytic transglycosylase, superhelical linker domain"/>
    <property type="match status" value="1"/>
</dbReference>
<dbReference type="InterPro" id="IPR012289">
    <property type="entry name" value="Lytic_TGlycosylase_superhlx_L"/>
</dbReference>
<evidence type="ECO:0000256" key="3">
    <source>
        <dbReference type="SAM" id="MobiDB-lite"/>
    </source>
</evidence>
<comment type="caution">
    <text evidence="7">The sequence shown here is derived from an EMBL/GenBank/DDBJ whole genome shotgun (WGS) entry which is preliminary data.</text>
</comment>
<dbReference type="Pfam" id="PF14718">
    <property type="entry name" value="SLT_L"/>
    <property type="match status" value="1"/>
</dbReference>
<name>A0A9X2C1Y1_9BURK</name>
<dbReference type="InterPro" id="IPR023346">
    <property type="entry name" value="Lysozyme-like_dom_sf"/>
</dbReference>
<dbReference type="RefSeq" id="WP_275681477.1">
    <property type="nucleotide sequence ID" value="NZ_JAJLJH010000001.1"/>
</dbReference>
<feature type="signal peptide" evidence="4">
    <location>
        <begin position="1"/>
        <end position="27"/>
    </location>
</feature>
<keyword evidence="2 4" id="KW-0732">Signal</keyword>
<gene>
    <name evidence="7" type="ORF">LPC04_07110</name>
</gene>
<reference evidence="7" key="1">
    <citation type="submission" date="2021-11" db="EMBL/GenBank/DDBJ databases">
        <title>BS-T2-15 a new species belonging to the Comamonadaceae family isolated from the soil of a French oak forest.</title>
        <authorList>
            <person name="Mieszkin S."/>
            <person name="Alain K."/>
        </authorList>
    </citation>
    <scope>NUCLEOTIDE SEQUENCE</scope>
    <source>
        <strain evidence="7">BS-T2-15</strain>
    </source>
</reference>
<evidence type="ECO:0000313" key="7">
    <source>
        <dbReference type="EMBL" id="MCK9685475.1"/>
    </source>
</evidence>
<dbReference type="EMBL" id="JAJLJH010000001">
    <property type="protein sequence ID" value="MCK9685475.1"/>
    <property type="molecule type" value="Genomic_DNA"/>
</dbReference>
<dbReference type="AlphaFoldDB" id="A0A9X2C1Y1"/>
<feature type="region of interest" description="Disordered" evidence="3">
    <location>
        <begin position="66"/>
        <end position="85"/>
    </location>
</feature>
<sequence>MSDAPFSAFAPLVLATLALLSGSPAFSQPIAEASPAPVTLRMDADTPPVAAAQAVAPAAASAPEAAALPPATTANSPTGNATNASDDVIRDAHDAFLRRDRARLALLRATAFTNHLPLTPWVDYWELTNRLSEVSSDEVEQFYARWPGSYVEDRLRNDWLLEVGHRRDWDAFKRDYPRFRMNDDRSVTCYATLVDHLAGKEVHDAALAQWLAIKDIDGGCQLMAQTLYDDKVFTDADVWRRMRQASELPAKSAERALRGAAQILGKPASKEMGTLLDNPARFITRKADVATTRRNDMVTIALARMGASDPAAAALQLQERWQSAIGADNAAWAWAVIARHGAQSLLPDAVDWADRAWAARKPHKGEKPGPPDWSDETLGWHARAALRAGSGTQRWKDVARAIDAMSATERAQDNWTYWRAQAALSLGLAAPGADSEAAIAEARRQLKTLSANVSFYGLLSAEDLGGQFVLPPRPVPLTPLERGLAHANPGLLRGLALTALDMRDEGRREWNFTLRGMGDRDLLAAAQWACDQSDWQLCINTSERTKAEIDIAQRYPLPFRRDIVEAATKAGLDPAFVFGLIRQETRFMGNMRSAVGANGLMQLMPATAKWAAKKAGIAYRPELITDSSTNLRIGSFYLKMVLESFGGSDPMAAAAYNAGPARPRRWRGGLMLAPEVWTENVPFYETRDYVKKVMTNAAIYAALLGDKGPQLRPRLGPQIGPRDAEQPPAADMP</sequence>
<organism evidence="7 8">
    <name type="scientific">Scleromatobacter humisilvae</name>
    <dbReference type="NCBI Taxonomy" id="2897159"/>
    <lineage>
        <taxon>Bacteria</taxon>
        <taxon>Pseudomonadati</taxon>
        <taxon>Pseudomonadota</taxon>
        <taxon>Betaproteobacteria</taxon>
        <taxon>Burkholderiales</taxon>
        <taxon>Sphaerotilaceae</taxon>
        <taxon>Scleromatobacter</taxon>
    </lineage>
</organism>
<dbReference type="GO" id="GO:0004553">
    <property type="term" value="F:hydrolase activity, hydrolyzing O-glycosyl compounds"/>
    <property type="evidence" value="ECO:0007669"/>
    <property type="project" value="InterPro"/>
</dbReference>
<dbReference type="Gene3D" id="1.25.20.10">
    <property type="entry name" value="Bacterial muramidases"/>
    <property type="match status" value="1"/>
</dbReference>
<evidence type="ECO:0000313" key="8">
    <source>
        <dbReference type="Proteomes" id="UP001139353"/>
    </source>
</evidence>
<evidence type="ECO:0000256" key="1">
    <source>
        <dbReference type="ARBA" id="ARBA00007734"/>
    </source>
</evidence>
<evidence type="ECO:0000256" key="2">
    <source>
        <dbReference type="ARBA" id="ARBA00022729"/>
    </source>
</evidence>
<protein>
    <submittedName>
        <fullName evidence="7">Lytic transglycosylase domain-containing protein</fullName>
    </submittedName>
</protein>
<dbReference type="InterPro" id="IPR008939">
    <property type="entry name" value="Lytic_TGlycosylase_superhlx_U"/>
</dbReference>
<dbReference type="PANTHER" id="PTHR37423:SF5">
    <property type="entry name" value="SOLUBLE LYTIC MUREIN TRANSGLYCOSYLASE"/>
    <property type="match status" value="1"/>
</dbReference>
<feature type="compositionally biased region" description="Low complexity" evidence="3">
    <location>
        <begin position="66"/>
        <end position="78"/>
    </location>
</feature>
<dbReference type="SUPFAM" id="SSF48435">
    <property type="entry name" value="Bacterial muramidases"/>
    <property type="match status" value="1"/>
</dbReference>
<feature type="region of interest" description="Disordered" evidence="3">
    <location>
        <begin position="711"/>
        <end position="733"/>
    </location>
</feature>
<evidence type="ECO:0000259" key="5">
    <source>
        <dbReference type="Pfam" id="PF01464"/>
    </source>
</evidence>
<dbReference type="InterPro" id="IPR008258">
    <property type="entry name" value="Transglycosylase_SLT_dom_1"/>
</dbReference>
<proteinExistence type="inferred from homology"/>